<dbReference type="Gramene" id="BGIOSGA018887-TA">
    <property type="protein sequence ID" value="BGIOSGA018887-PA"/>
    <property type="gene ID" value="BGIOSGA018887"/>
</dbReference>
<comment type="similarity">
    <text evidence="2">Belongs to the glycosyl hydrolase 9 (cellulase E) family.</text>
</comment>
<dbReference type="EMBL" id="CM000130">
    <property type="protein sequence ID" value="EAY96410.1"/>
    <property type="molecule type" value="Genomic_DNA"/>
</dbReference>
<dbReference type="STRING" id="39946.A2Y000"/>
<keyword evidence="11" id="KW-1185">Reference proteome</keyword>
<organism evidence="10 11">
    <name type="scientific">Oryza sativa subsp. indica</name>
    <name type="common">Rice</name>
    <dbReference type="NCBI Taxonomy" id="39946"/>
    <lineage>
        <taxon>Eukaryota</taxon>
        <taxon>Viridiplantae</taxon>
        <taxon>Streptophyta</taxon>
        <taxon>Embryophyta</taxon>
        <taxon>Tracheophyta</taxon>
        <taxon>Spermatophyta</taxon>
        <taxon>Magnoliopsida</taxon>
        <taxon>Liliopsida</taxon>
        <taxon>Poales</taxon>
        <taxon>Poaceae</taxon>
        <taxon>BOP clade</taxon>
        <taxon>Oryzoideae</taxon>
        <taxon>Oryzeae</taxon>
        <taxon>Oryzinae</taxon>
        <taxon>Oryza</taxon>
        <taxon>Oryza sativa</taxon>
    </lineage>
</organism>
<protein>
    <recommendedName>
        <fullName evidence="3">cellulase</fullName>
        <ecNumber evidence="3">3.2.1.4</ecNumber>
    </recommendedName>
</protein>
<dbReference type="GO" id="GO:0030245">
    <property type="term" value="P:cellulose catabolic process"/>
    <property type="evidence" value="ECO:0007669"/>
    <property type="project" value="UniProtKB-KW"/>
</dbReference>
<keyword evidence="7" id="KW-0326">Glycosidase</keyword>
<evidence type="ECO:0000256" key="8">
    <source>
        <dbReference type="ARBA" id="ARBA00023326"/>
    </source>
</evidence>
<keyword evidence="8" id="KW-0624">Polysaccharide degradation</keyword>
<evidence type="ECO:0000256" key="1">
    <source>
        <dbReference type="ARBA" id="ARBA00000966"/>
    </source>
</evidence>
<comment type="catalytic activity">
    <reaction evidence="1">
        <text>Endohydrolysis of (1-&gt;4)-beta-D-glucosidic linkages in cellulose, lichenin and cereal beta-D-glucans.</text>
        <dbReference type="EC" id="3.2.1.4"/>
    </reaction>
</comment>
<evidence type="ECO:0000256" key="4">
    <source>
        <dbReference type="ARBA" id="ARBA00022801"/>
    </source>
</evidence>
<dbReference type="EC" id="3.2.1.4" evidence="3"/>
<evidence type="ECO:0000313" key="10">
    <source>
        <dbReference type="EMBL" id="EAY96410.1"/>
    </source>
</evidence>
<evidence type="ECO:0000256" key="5">
    <source>
        <dbReference type="ARBA" id="ARBA00023001"/>
    </source>
</evidence>
<reference evidence="10 11" key="1">
    <citation type="journal article" date="2005" name="PLoS Biol.">
        <title>The genomes of Oryza sativa: a history of duplications.</title>
        <authorList>
            <person name="Yu J."/>
            <person name="Wang J."/>
            <person name="Lin W."/>
            <person name="Li S."/>
            <person name="Li H."/>
            <person name="Zhou J."/>
            <person name="Ni P."/>
            <person name="Dong W."/>
            <person name="Hu S."/>
            <person name="Zeng C."/>
            <person name="Zhang J."/>
            <person name="Zhang Y."/>
            <person name="Li R."/>
            <person name="Xu Z."/>
            <person name="Li S."/>
            <person name="Li X."/>
            <person name="Zheng H."/>
            <person name="Cong L."/>
            <person name="Lin L."/>
            <person name="Yin J."/>
            <person name="Geng J."/>
            <person name="Li G."/>
            <person name="Shi J."/>
            <person name="Liu J."/>
            <person name="Lv H."/>
            <person name="Li J."/>
            <person name="Wang J."/>
            <person name="Deng Y."/>
            <person name="Ran L."/>
            <person name="Shi X."/>
            <person name="Wang X."/>
            <person name="Wu Q."/>
            <person name="Li C."/>
            <person name="Ren X."/>
            <person name="Wang J."/>
            <person name="Wang X."/>
            <person name="Li D."/>
            <person name="Liu D."/>
            <person name="Zhang X."/>
            <person name="Ji Z."/>
            <person name="Zhao W."/>
            <person name="Sun Y."/>
            <person name="Zhang Z."/>
            <person name="Bao J."/>
            <person name="Han Y."/>
            <person name="Dong L."/>
            <person name="Ji J."/>
            <person name="Chen P."/>
            <person name="Wu S."/>
            <person name="Liu J."/>
            <person name="Xiao Y."/>
            <person name="Bu D."/>
            <person name="Tan J."/>
            <person name="Yang L."/>
            <person name="Ye C."/>
            <person name="Zhang J."/>
            <person name="Xu J."/>
            <person name="Zhou Y."/>
            <person name="Yu Y."/>
            <person name="Zhang B."/>
            <person name="Zhuang S."/>
            <person name="Wei H."/>
            <person name="Liu B."/>
            <person name="Lei M."/>
            <person name="Yu H."/>
            <person name="Li Y."/>
            <person name="Xu H."/>
            <person name="Wei S."/>
            <person name="He X."/>
            <person name="Fang L."/>
            <person name="Zhang Z."/>
            <person name="Zhang Y."/>
            <person name="Huang X."/>
            <person name="Su Z."/>
            <person name="Tong W."/>
            <person name="Li J."/>
            <person name="Tong Z."/>
            <person name="Li S."/>
            <person name="Ye J."/>
            <person name="Wang L."/>
            <person name="Fang L."/>
            <person name="Lei T."/>
            <person name="Chen C."/>
            <person name="Chen H."/>
            <person name="Xu Z."/>
            <person name="Li H."/>
            <person name="Huang H."/>
            <person name="Zhang F."/>
            <person name="Xu H."/>
            <person name="Li N."/>
            <person name="Zhao C."/>
            <person name="Li S."/>
            <person name="Dong L."/>
            <person name="Huang Y."/>
            <person name="Li L."/>
            <person name="Xi Y."/>
            <person name="Qi Q."/>
            <person name="Li W."/>
            <person name="Zhang B."/>
            <person name="Hu W."/>
            <person name="Zhang Y."/>
            <person name="Tian X."/>
            <person name="Jiao Y."/>
            <person name="Liang X."/>
            <person name="Jin J."/>
            <person name="Gao L."/>
            <person name="Zheng W."/>
            <person name="Hao B."/>
            <person name="Liu S."/>
            <person name="Wang W."/>
            <person name="Yuan L."/>
            <person name="Cao M."/>
            <person name="McDermott J."/>
            <person name="Samudrala R."/>
            <person name="Wang J."/>
            <person name="Wong G.K."/>
            <person name="Yang H."/>
        </authorList>
    </citation>
    <scope>NUCLEOTIDE SEQUENCE [LARGE SCALE GENOMIC DNA]</scope>
    <source>
        <strain evidence="11">cv. 93-11</strain>
    </source>
</reference>
<dbReference type="InterPro" id="IPR008928">
    <property type="entry name" value="6-hairpin_glycosidase_sf"/>
</dbReference>
<feature type="domain" description="Glycoside hydrolase family 9" evidence="9">
    <location>
        <begin position="5"/>
        <end position="265"/>
    </location>
</feature>
<evidence type="ECO:0000256" key="6">
    <source>
        <dbReference type="ARBA" id="ARBA00023277"/>
    </source>
</evidence>
<evidence type="ECO:0000256" key="7">
    <source>
        <dbReference type="ARBA" id="ARBA00023295"/>
    </source>
</evidence>
<keyword evidence="4" id="KW-0378">Hydrolase</keyword>
<keyword evidence="5" id="KW-0136">Cellulose degradation</keyword>
<dbReference type="OMA" id="PEAMSYM"/>
<dbReference type="SUPFAM" id="SSF48208">
    <property type="entry name" value="Six-hairpin glycosidases"/>
    <property type="match status" value="1"/>
</dbReference>
<dbReference type="HOGENOM" id="CLU_008926_1_0_1"/>
<dbReference type="Proteomes" id="UP000007015">
    <property type="component" value="Chromosome 5"/>
</dbReference>
<dbReference type="InterPro" id="IPR012341">
    <property type="entry name" value="6hp_glycosidase-like_sf"/>
</dbReference>
<dbReference type="AlphaFoldDB" id="A2Y000"/>
<accession>A2Y000</accession>
<sequence length="271" mass="28402">MGDDKLFEFAKNHRGLYHNSVPSAAKFYASSGDEDELLWAAAWLYIATGGEEEYSAYIAGATNVGGVRSMFSRDDKFVGAQALFVLQGKLPADGSHAEMKTSLEQFICNLVQHSGGNGGGGGGARLSPGGMLWWDSWNNMQYVTLASLVLAVHADHLTAARSASLQCGGGGGLLSPAQLTAFARSQVPGGRAPQGGVAAVDQVQPAKVTCKGGFDYLNKGSPDPNVIAGAIVGRPDADDRYDDSRQNFRQAEPSTVTVAPIVGILARLLPS</sequence>
<evidence type="ECO:0000313" key="11">
    <source>
        <dbReference type="Proteomes" id="UP000007015"/>
    </source>
</evidence>
<evidence type="ECO:0000256" key="2">
    <source>
        <dbReference type="ARBA" id="ARBA00007072"/>
    </source>
</evidence>
<name>A2Y000_ORYSI</name>
<dbReference type="Pfam" id="PF00759">
    <property type="entry name" value="Glyco_hydro_9"/>
    <property type="match status" value="1"/>
</dbReference>
<evidence type="ECO:0000259" key="9">
    <source>
        <dbReference type="Pfam" id="PF00759"/>
    </source>
</evidence>
<gene>
    <name evidence="10" type="ORF">OsI_18306</name>
</gene>
<dbReference type="GO" id="GO:0008810">
    <property type="term" value="F:cellulase activity"/>
    <property type="evidence" value="ECO:0007669"/>
    <property type="project" value="UniProtKB-EC"/>
</dbReference>
<proteinExistence type="inferred from homology"/>
<evidence type="ECO:0000256" key="3">
    <source>
        <dbReference type="ARBA" id="ARBA00012601"/>
    </source>
</evidence>
<dbReference type="PANTHER" id="PTHR22298">
    <property type="entry name" value="ENDO-1,4-BETA-GLUCANASE"/>
    <property type="match status" value="1"/>
</dbReference>
<dbReference type="Gene3D" id="1.50.10.10">
    <property type="match status" value="1"/>
</dbReference>
<dbReference type="InterPro" id="IPR001701">
    <property type="entry name" value="Glyco_hydro_9"/>
</dbReference>
<keyword evidence="6" id="KW-0119">Carbohydrate metabolism</keyword>